<protein>
    <recommendedName>
        <fullName evidence="4">CBM2 domain-containing protein</fullName>
    </recommendedName>
</protein>
<feature type="compositionally biased region" description="Gly residues" evidence="3">
    <location>
        <begin position="349"/>
        <end position="464"/>
    </location>
</feature>
<feature type="region of interest" description="Disordered" evidence="3">
    <location>
        <begin position="570"/>
        <end position="612"/>
    </location>
</feature>
<feature type="region of interest" description="Disordered" evidence="3">
    <location>
        <begin position="122"/>
        <end position="220"/>
    </location>
</feature>
<evidence type="ECO:0000256" key="3">
    <source>
        <dbReference type="SAM" id="MobiDB-lite"/>
    </source>
</evidence>
<dbReference type="InterPro" id="IPR002594">
    <property type="entry name" value="GH12"/>
</dbReference>
<reference evidence="6" key="1">
    <citation type="submission" date="2016-04" db="EMBL/GenBank/DDBJ databases">
        <authorList>
            <person name="Strapagiel D."/>
            <person name="Borowka P."/>
            <person name="Marciniak B."/>
            <person name="Bakula Z."/>
            <person name="Van Ingen J."/>
            <person name="Safianowska A."/>
            <person name="Dziadek J."/>
            <person name="Jagielski T."/>
        </authorList>
    </citation>
    <scope>NUCLEOTIDE SEQUENCE [LARGE SCALE GENOMIC DNA]</scope>
    <source>
        <strain evidence="6">1010001458</strain>
    </source>
</reference>
<gene>
    <name evidence="5" type="ORF">A4G28_19130</name>
</gene>
<keyword evidence="2" id="KW-0378">Hydrolase</keyword>
<accession>A0A164A600</accession>
<dbReference type="Proteomes" id="UP000077342">
    <property type="component" value="Unassembled WGS sequence"/>
</dbReference>
<dbReference type="Pfam" id="PF00553">
    <property type="entry name" value="CBM_2"/>
    <property type="match status" value="2"/>
</dbReference>
<dbReference type="InterPro" id="IPR038332">
    <property type="entry name" value="PPE_sf"/>
</dbReference>
<dbReference type="SUPFAM" id="SSF49384">
    <property type="entry name" value="Carbohydrate-binding domain"/>
    <property type="match status" value="2"/>
</dbReference>
<dbReference type="Pfam" id="PF01670">
    <property type="entry name" value="Glyco_hydro_12"/>
    <property type="match status" value="1"/>
</dbReference>
<dbReference type="InterPro" id="IPR012291">
    <property type="entry name" value="CBM2_carb-bd_dom_sf"/>
</dbReference>
<proteinExistence type="inferred from homology"/>
<comment type="caution">
    <text evidence="5">The sequence shown here is derived from an EMBL/GenBank/DDBJ whole genome shotgun (WGS) entry which is preliminary data.</text>
</comment>
<evidence type="ECO:0000256" key="2">
    <source>
        <dbReference type="RuleBase" id="RU361163"/>
    </source>
</evidence>
<dbReference type="GO" id="GO:0030247">
    <property type="term" value="F:polysaccharide binding"/>
    <property type="evidence" value="ECO:0007669"/>
    <property type="project" value="UniProtKB-UniRule"/>
</dbReference>
<feature type="compositionally biased region" description="Low complexity" evidence="3">
    <location>
        <begin position="171"/>
        <end position="220"/>
    </location>
</feature>
<feature type="domain" description="CBM2" evidence="4">
    <location>
        <begin position="463"/>
        <end position="573"/>
    </location>
</feature>
<feature type="region of interest" description="Disordered" evidence="3">
    <location>
        <begin position="348"/>
        <end position="464"/>
    </location>
</feature>
<dbReference type="GO" id="GO:0000272">
    <property type="term" value="P:polysaccharide catabolic process"/>
    <property type="evidence" value="ECO:0007669"/>
    <property type="project" value="UniProtKB-KW"/>
</dbReference>
<keyword evidence="2" id="KW-0326">Glycosidase</keyword>
<dbReference type="SUPFAM" id="SSF140459">
    <property type="entry name" value="PE/PPE dimer-like"/>
    <property type="match status" value="1"/>
</dbReference>
<dbReference type="GO" id="GO:0008810">
    <property type="term" value="F:cellulase activity"/>
    <property type="evidence" value="ECO:0007669"/>
    <property type="project" value="InterPro"/>
</dbReference>
<evidence type="ECO:0000313" key="6">
    <source>
        <dbReference type="Proteomes" id="UP000077342"/>
    </source>
</evidence>
<dbReference type="InterPro" id="IPR000084">
    <property type="entry name" value="PE-PGRS_N"/>
</dbReference>
<dbReference type="PANTHER" id="PTHR34002">
    <property type="entry name" value="BLR1656 PROTEIN"/>
    <property type="match status" value="1"/>
</dbReference>
<comment type="similarity">
    <text evidence="1 2">Belongs to the glycosyl hydrolase 12 (cellulase H) family.</text>
</comment>
<dbReference type="Gene3D" id="1.10.287.850">
    <property type="entry name" value="HP0062-like domain"/>
    <property type="match status" value="1"/>
</dbReference>
<dbReference type="InterPro" id="IPR008965">
    <property type="entry name" value="CBM2/CBM3_carb-bd_dom_sf"/>
</dbReference>
<dbReference type="InterPro" id="IPR001919">
    <property type="entry name" value="CBD2"/>
</dbReference>
<dbReference type="SUPFAM" id="SSF49899">
    <property type="entry name" value="Concanavalin A-like lectins/glucanases"/>
    <property type="match status" value="1"/>
</dbReference>
<feature type="compositionally biased region" description="Gly residues" evidence="3">
    <location>
        <begin position="572"/>
        <end position="612"/>
    </location>
</feature>
<dbReference type="Gene3D" id="2.60.120.180">
    <property type="match status" value="1"/>
</dbReference>
<feature type="compositionally biased region" description="Gly residues" evidence="3">
    <location>
        <begin position="146"/>
        <end position="157"/>
    </location>
</feature>
<dbReference type="Gene3D" id="2.60.40.290">
    <property type="match status" value="2"/>
</dbReference>
<dbReference type="InterPro" id="IPR013320">
    <property type="entry name" value="ConA-like_dom_sf"/>
</dbReference>
<dbReference type="InterPro" id="IPR013319">
    <property type="entry name" value="GH11/12"/>
</dbReference>
<sequence length="840" mass="80896">MNMSYVTAVPEALTAAARDITGIGSTLSAANSAAAGPTTGLLAAGADEVSAAIAGLFSSHAREYQTLSAHASAFHDQFVNALTASARSYLSAEAANIAPLRNVLQGLLGMLGAPTAGNGGQSVATGAGGHGGSAVASTTSGSPPSGTGGGTAAGYGRDGSATPIGTGGTGSAATSPSSANTTTSGSGTTTTTAAAAAPALTDTPTSGTAAVNPTTAAPTSTVSATTALATAAATTTSTATTAASTAGTGVTATYTPTAQWNSGFTANYTITNTGTTPLTNWQLQFDLPTNESVTNLWNGQVSQSGTHYTVTPASYNGTIEPGSSVTVGFQAAQDGAYSPPTHLLVNGQPVGGDTGGTGTGTSTGGTGTGGTTTGGTGTGSTGGTGTGGTTTGGTGTGSTGGTGTGGTTTGGTGTGSTGGTGTGGTTTGGTGTGSTGGTGTGSTGGTGTGSTGGTGTGGTGSGGTGAGGGITATYAPTSQWNNGFVADYTITNTGTAPVTDWQLQFDLPANESITNLWNGQVAQSGTHYTVTPLSYDATIAPGNSVTVGFQAAQTGSYSPPTNLLVNGQPVTGTGGTGTGGTGTGGTGGTGTGGTGTGGTGTGGTGTGGTGTGGSTGGTLITSQYGTTTIQNAYVVQNNAWNNPGGQSINVTPTGFSIATENGSAPTNGAPLGYPSIYDGWHYGTGSPGTNLPIQLGQIQTATSSINYTYPSTGIYNASYDIWLNPTPITTGVNQQEVMIWFNHQGPIQPVGSVVGNATIDGQNFQVWKGSNGQNNVVSYVATTPITSWNNFDVMEFIDNTQTLEPVTDSWYLTSIQAGFEPWSGSVGAGVDSFSALVNGV</sequence>
<dbReference type="SMART" id="SM00637">
    <property type="entry name" value="CBD_II"/>
    <property type="match status" value="2"/>
</dbReference>
<keyword evidence="2" id="KW-0624">Polysaccharide degradation</keyword>
<feature type="domain" description="CBM2" evidence="4">
    <location>
        <begin position="243"/>
        <end position="353"/>
    </location>
</feature>
<evidence type="ECO:0000313" key="5">
    <source>
        <dbReference type="EMBL" id="KZS62126.1"/>
    </source>
</evidence>
<evidence type="ECO:0000256" key="1">
    <source>
        <dbReference type="ARBA" id="ARBA00005519"/>
    </source>
</evidence>
<feature type="compositionally biased region" description="Low complexity" evidence="3">
    <location>
        <begin position="133"/>
        <end position="145"/>
    </location>
</feature>
<dbReference type="FunFam" id="1.10.287.850:FF:000001">
    <property type="entry name" value="PE_PGRS39"/>
    <property type="match status" value="1"/>
</dbReference>
<dbReference type="PROSITE" id="PS51173">
    <property type="entry name" value="CBM2"/>
    <property type="match status" value="2"/>
</dbReference>
<dbReference type="EMBL" id="LWCI01000110">
    <property type="protein sequence ID" value="KZS62126.1"/>
    <property type="molecule type" value="Genomic_DNA"/>
</dbReference>
<evidence type="ECO:0000259" key="4">
    <source>
        <dbReference type="PROSITE" id="PS51173"/>
    </source>
</evidence>
<dbReference type="Pfam" id="PF00934">
    <property type="entry name" value="PE"/>
    <property type="match status" value="1"/>
</dbReference>
<name>A0A164A600_9MYCO</name>
<dbReference type="AlphaFoldDB" id="A0A164A600"/>
<dbReference type="PANTHER" id="PTHR34002:SF9">
    <property type="entry name" value="XYLOGLUCAN-SPECIFIC ENDO-BETA-1,4-GLUCANASE A"/>
    <property type="match status" value="1"/>
</dbReference>
<keyword evidence="6" id="KW-1185">Reference proteome</keyword>
<keyword evidence="2" id="KW-0119">Carbohydrate metabolism</keyword>
<organism evidence="5 6">
    <name type="scientific">Mycobacterium ostraviense</name>
    <dbReference type="NCBI Taxonomy" id="2738409"/>
    <lineage>
        <taxon>Bacteria</taxon>
        <taxon>Bacillati</taxon>
        <taxon>Actinomycetota</taxon>
        <taxon>Actinomycetes</taxon>
        <taxon>Mycobacteriales</taxon>
        <taxon>Mycobacteriaceae</taxon>
        <taxon>Mycobacterium</taxon>
    </lineage>
</organism>